<proteinExistence type="predicted"/>
<comment type="caution">
    <text evidence="1">The sequence shown here is derived from an EMBL/GenBank/DDBJ whole genome shotgun (WGS) entry which is preliminary data.</text>
</comment>
<dbReference type="RefSeq" id="WP_019617772.1">
    <property type="nucleotide sequence ID" value="NZ_JBHUNE010000006.1"/>
</dbReference>
<dbReference type="NCBIfam" id="TIGR01683">
    <property type="entry name" value="thiS"/>
    <property type="match status" value="1"/>
</dbReference>
<dbReference type="InterPro" id="IPR016155">
    <property type="entry name" value="Mopterin_synth/thiamin_S_b"/>
</dbReference>
<keyword evidence="2" id="KW-1185">Reference proteome</keyword>
<organism evidence="1 2">
    <name type="scientific">Gulosibacter faecalis</name>
    <dbReference type="NCBI Taxonomy" id="272240"/>
    <lineage>
        <taxon>Bacteria</taxon>
        <taxon>Bacillati</taxon>
        <taxon>Actinomycetota</taxon>
        <taxon>Actinomycetes</taxon>
        <taxon>Micrococcales</taxon>
        <taxon>Microbacteriaceae</taxon>
        <taxon>Gulosibacter</taxon>
    </lineage>
</organism>
<reference evidence="2" key="1">
    <citation type="journal article" date="2019" name="Int. J. Syst. Evol. Microbiol.">
        <title>The Global Catalogue of Microorganisms (GCM) 10K type strain sequencing project: providing services to taxonomists for standard genome sequencing and annotation.</title>
        <authorList>
            <consortium name="The Broad Institute Genomics Platform"/>
            <consortium name="The Broad Institute Genome Sequencing Center for Infectious Disease"/>
            <person name="Wu L."/>
            <person name="Ma J."/>
        </authorList>
    </citation>
    <scope>NUCLEOTIDE SEQUENCE [LARGE SCALE GENOMIC DNA]</scope>
    <source>
        <strain evidence="2">TISTR 1514</strain>
    </source>
</reference>
<dbReference type="InterPro" id="IPR010035">
    <property type="entry name" value="Thi_S"/>
</dbReference>
<dbReference type="EMBL" id="JBHUNE010000006">
    <property type="protein sequence ID" value="MFD2758486.1"/>
    <property type="molecule type" value="Genomic_DNA"/>
</dbReference>
<name>A0ABW5UY97_9MICO</name>
<dbReference type="PANTHER" id="PTHR34472">
    <property type="entry name" value="SULFUR CARRIER PROTEIN THIS"/>
    <property type="match status" value="1"/>
</dbReference>
<evidence type="ECO:0000313" key="1">
    <source>
        <dbReference type="EMBL" id="MFD2758486.1"/>
    </source>
</evidence>
<dbReference type="CDD" id="cd00565">
    <property type="entry name" value="Ubl_ThiS"/>
    <property type="match status" value="1"/>
</dbReference>
<dbReference type="InterPro" id="IPR003749">
    <property type="entry name" value="ThiS/MoaD-like"/>
</dbReference>
<dbReference type="Proteomes" id="UP001597492">
    <property type="component" value="Unassembled WGS sequence"/>
</dbReference>
<gene>
    <name evidence="1" type="primary">thiS</name>
    <name evidence="1" type="ORF">ACFSW7_08855</name>
</gene>
<sequence length="95" mass="9609">MTKTENVAAEKRAVPERIAITVNGEPVEAIAGGTLLALVAERIGRPLDERGVPLDGNRLGIAAAVGGAVVPRSRWGVTALAAGDEVEIVTAAQGG</sequence>
<dbReference type="InterPro" id="IPR012675">
    <property type="entry name" value="Beta-grasp_dom_sf"/>
</dbReference>
<protein>
    <submittedName>
        <fullName evidence="1">Sulfur carrier protein ThiS</fullName>
    </submittedName>
</protein>
<dbReference type="Gene3D" id="3.10.20.30">
    <property type="match status" value="1"/>
</dbReference>
<dbReference type="PANTHER" id="PTHR34472:SF1">
    <property type="entry name" value="SULFUR CARRIER PROTEIN THIS"/>
    <property type="match status" value="1"/>
</dbReference>
<dbReference type="Pfam" id="PF02597">
    <property type="entry name" value="ThiS"/>
    <property type="match status" value="1"/>
</dbReference>
<accession>A0ABW5UY97</accession>
<evidence type="ECO:0000313" key="2">
    <source>
        <dbReference type="Proteomes" id="UP001597492"/>
    </source>
</evidence>
<dbReference type="SUPFAM" id="SSF54285">
    <property type="entry name" value="MoaD/ThiS"/>
    <property type="match status" value="1"/>
</dbReference>